<organism evidence="3 4">
    <name type="scientific">Stigmatella aurantiaca</name>
    <dbReference type="NCBI Taxonomy" id="41"/>
    <lineage>
        <taxon>Bacteria</taxon>
        <taxon>Pseudomonadati</taxon>
        <taxon>Myxococcota</taxon>
        <taxon>Myxococcia</taxon>
        <taxon>Myxococcales</taxon>
        <taxon>Cystobacterineae</taxon>
        <taxon>Archangiaceae</taxon>
        <taxon>Stigmatella</taxon>
    </lineage>
</organism>
<evidence type="ECO:0000259" key="2">
    <source>
        <dbReference type="Pfam" id="PF00144"/>
    </source>
</evidence>
<dbReference type="InterPro" id="IPR050789">
    <property type="entry name" value="Diverse_Enzym_Activities"/>
</dbReference>
<feature type="chain" id="PRO_5010158531" evidence="1">
    <location>
        <begin position="24"/>
        <end position="403"/>
    </location>
</feature>
<feature type="signal peptide" evidence="1">
    <location>
        <begin position="1"/>
        <end position="23"/>
    </location>
</feature>
<reference evidence="4" key="1">
    <citation type="submission" date="2016-10" db="EMBL/GenBank/DDBJ databases">
        <authorList>
            <person name="Varghese N."/>
            <person name="Submissions S."/>
        </authorList>
    </citation>
    <scope>NUCLEOTIDE SEQUENCE [LARGE SCALE GENOMIC DNA]</scope>
    <source>
        <strain evidence="4">DSM 17044</strain>
    </source>
</reference>
<evidence type="ECO:0000313" key="4">
    <source>
        <dbReference type="Proteomes" id="UP000182719"/>
    </source>
</evidence>
<sequence length="403" mass="42866">MHTPLRPLLTLLLSLALAGSAAADTPPPLATRLDRVIDQAIADQRIVGTVVLVAQDGKLVYHRAAGYADREAQRPMREDALFRLASMSKTLVSATALALVDQGKLTLDEPITRWLPTFRPKLADGREAPITVRQLLTHTAGLSYGFGDAATDPYLQARVSNGMDQPGLSMDENLQRIASVPLLFEPGTRWNYSVATDVLGAVLIRAGGAPLPTLVERLLTRPLGMAGTGFTVKAPDRLAVPYTDASPAPARVDGPRQVHAGEMHFAVDPTRVFDARSFPSGGAGMIGSAKDYVAFLEALRTGKLPGLKKTTLAQLTSNQLGALAMPTPGLGFTFGASVLLDPELAHTPQSRGTYAWGGAYGHSWFVDPERRLTVVALTNTFPEGMSGAFPTALRDALYAAPAP</sequence>
<name>A0A1H7XH01_STIAU</name>
<dbReference type="EMBL" id="FOAP01000015">
    <property type="protein sequence ID" value="SEM33040.1"/>
    <property type="molecule type" value="Genomic_DNA"/>
</dbReference>
<accession>A0A1H7XH01</accession>
<keyword evidence="1" id="KW-0732">Signal</keyword>
<dbReference type="AlphaFoldDB" id="A0A1H7XH01"/>
<dbReference type="SUPFAM" id="SSF56601">
    <property type="entry name" value="beta-lactamase/transpeptidase-like"/>
    <property type="match status" value="1"/>
</dbReference>
<dbReference type="Proteomes" id="UP000182719">
    <property type="component" value="Unassembled WGS sequence"/>
</dbReference>
<proteinExistence type="predicted"/>
<evidence type="ECO:0000313" key="3">
    <source>
        <dbReference type="EMBL" id="SEM33040.1"/>
    </source>
</evidence>
<dbReference type="Pfam" id="PF00144">
    <property type="entry name" value="Beta-lactamase"/>
    <property type="match status" value="1"/>
</dbReference>
<dbReference type="PANTHER" id="PTHR43283">
    <property type="entry name" value="BETA-LACTAMASE-RELATED"/>
    <property type="match status" value="1"/>
</dbReference>
<dbReference type="InterPro" id="IPR012338">
    <property type="entry name" value="Beta-lactam/transpept-like"/>
</dbReference>
<gene>
    <name evidence="3" type="ORF">SAMN05444354_11515</name>
</gene>
<dbReference type="Gene3D" id="3.40.710.10">
    <property type="entry name" value="DD-peptidase/beta-lactamase superfamily"/>
    <property type="match status" value="1"/>
</dbReference>
<evidence type="ECO:0000256" key="1">
    <source>
        <dbReference type="SAM" id="SignalP"/>
    </source>
</evidence>
<dbReference type="PANTHER" id="PTHR43283:SF3">
    <property type="entry name" value="BETA-LACTAMASE FAMILY PROTEIN (AFU_ORTHOLOGUE AFUA_5G07500)"/>
    <property type="match status" value="1"/>
</dbReference>
<feature type="domain" description="Beta-lactamase-related" evidence="2">
    <location>
        <begin position="33"/>
        <end position="389"/>
    </location>
</feature>
<dbReference type="InterPro" id="IPR001466">
    <property type="entry name" value="Beta-lactam-related"/>
</dbReference>
<keyword evidence="4" id="KW-1185">Reference proteome</keyword>
<dbReference type="OrthoDB" id="5705574at2"/>
<dbReference type="RefSeq" id="WP_083423383.1">
    <property type="nucleotide sequence ID" value="NZ_FOAP01000015.1"/>
</dbReference>
<protein>
    <submittedName>
        <fullName evidence="3">CubicO group peptidase, beta-lactamase class C family</fullName>
    </submittedName>
</protein>